<dbReference type="Pfam" id="PF02580">
    <property type="entry name" value="Tyr_Deacylase"/>
    <property type="match status" value="1"/>
</dbReference>
<dbReference type="GO" id="GO:0005737">
    <property type="term" value="C:cytoplasm"/>
    <property type="evidence" value="ECO:0007669"/>
    <property type="project" value="UniProtKB-SubCell"/>
</dbReference>
<evidence type="ECO:0000256" key="3">
    <source>
        <dbReference type="ARBA" id="ARBA00022801"/>
    </source>
</evidence>
<dbReference type="FunFam" id="3.50.80.10:FF:000001">
    <property type="entry name" value="D-aminoacyl-tRNA deacylase"/>
    <property type="match status" value="1"/>
</dbReference>
<keyword evidence="2 4" id="KW-0820">tRNA-binding</keyword>
<dbReference type="GO" id="GO:0019478">
    <property type="term" value="P:D-amino acid catabolic process"/>
    <property type="evidence" value="ECO:0007669"/>
    <property type="project" value="UniProtKB-UniRule"/>
</dbReference>
<reference evidence="5 8" key="3">
    <citation type="journal article" date="2019" name="Nat. Med.">
        <title>A library of human gut bacterial isolates paired with longitudinal multiomics data enables mechanistic microbiome research.</title>
        <authorList>
            <person name="Poyet M."/>
            <person name="Groussin M."/>
            <person name="Gibbons S.M."/>
            <person name="Avila-Pacheco J."/>
            <person name="Jiang X."/>
            <person name="Kearney S.M."/>
            <person name="Perrotta A.R."/>
            <person name="Berdy B."/>
            <person name="Zhao S."/>
            <person name="Lieberman T.D."/>
            <person name="Swanson P.K."/>
            <person name="Smith M."/>
            <person name="Roesemann S."/>
            <person name="Alexander J.E."/>
            <person name="Rich S.A."/>
            <person name="Livny J."/>
            <person name="Vlamakis H."/>
            <person name="Clish C."/>
            <person name="Bullock K."/>
            <person name="Deik A."/>
            <person name="Scott J."/>
            <person name="Pierce K.A."/>
            <person name="Xavier R.J."/>
            <person name="Alm E.J."/>
        </authorList>
    </citation>
    <scope>NUCLEOTIDE SEQUENCE [LARGE SCALE GENOMIC DNA]</scope>
    <source>
        <strain evidence="5 8">BIOML-A2</strain>
    </source>
</reference>
<dbReference type="EMBL" id="FQVY01000001">
    <property type="protein sequence ID" value="SHF87327.1"/>
    <property type="molecule type" value="Genomic_DNA"/>
</dbReference>
<feature type="short sequence motif" description="Gly-cisPro motif, important for rejection of L-amino acids" evidence="4">
    <location>
        <begin position="138"/>
        <end position="139"/>
    </location>
</feature>
<evidence type="ECO:0000313" key="6">
    <source>
        <dbReference type="EMBL" id="SHF87327.1"/>
    </source>
</evidence>
<dbReference type="GO" id="GO:0051500">
    <property type="term" value="F:D-tyrosyl-tRNA(Tyr) deacylase activity"/>
    <property type="evidence" value="ECO:0007669"/>
    <property type="project" value="TreeGrafter"/>
</dbReference>
<dbReference type="GO" id="GO:0043908">
    <property type="term" value="F:Ser(Gly)-tRNA(Ala) hydrolase activity"/>
    <property type="evidence" value="ECO:0007669"/>
    <property type="project" value="UniProtKB-UniRule"/>
</dbReference>
<comment type="similarity">
    <text evidence="1 4">Belongs to the DTD family.</text>
</comment>
<comment type="catalytic activity">
    <reaction evidence="4">
        <text>glycyl-tRNA(Ala) + H2O = tRNA(Ala) + glycine + H(+)</text>
        <dbReference type="Rhea" id="RHEA:53744"/>
        <dbReference type="Rhea" id="RHEA-COMP:9657"/>
        <dbReference type="Rhea" id="RHEA-COMP:13640"/>
        <dbReference type="ChEBI" id="CHEBI:15377"/>
        <dbReference type="ChEBI" id="CHEBI:15378"/>
        <dbReference type="ChEBI" id="CHEBI:57305"/>
        <dbReference type="ChEBI" id="CHEBI:78442"/>
        <dbReference type="ChEBI" id="CHEBI:78522"/>
    </reaction>
</comment>
<dbReference type="Proteomes" id="UP000474718">
    <property type="component" value="Unassembled WGS sequence"/>
</dbReference>
<name>A0AAQ1MC86_9FIRM</name>
<sequence>MKAVLQRVTSAGVAIDGGPRQGIGPGLVVLFGVEEGDREEYVDAFVQKIVHLRIFSDEAGKLNLSLLDQGYSVLAVPNFTLCANCKKGRRPSFERSARPNFASACFDALAAGLRAAGAAEVVCGQFGADMAVDLVNDGPVTLILDSAEIVKQ</sequence>
<dbReference type="InterPro" id="IPR023509">
    <property type="entry name" value="DTD-like_sf"/>
</dbReference>
<dbReference type="EMBL" id="WWVX01000001">
    <property type="protein sequence ID" value="MZL68406.1"/>
    <property type="molecule type" value="Genomic_DNA"/>
</dbReference>
<keyword evidence="8" id="KW-1185">Reference proteome</keyword>
<comment type="subunit">
    <text evidence="4">Homodimer.</text>
</comment>
<evidence type="ECO:0000256" key="2">
    <source>
        <dbReference type="ARBA" id="ARBA00022555"/>
    </source>
</evidence>
<dbReference type="HAMAP" id="MF_00518">
    <property type="entry name" value="Deacylase_Dtd"/>
    <property type="match status" value="1"/>
</dbReference>
<dbReference type="RefSeq" id="WP_021660508.1">
    <property type="nucleotide sequence ID" value="NZ_FQVY01000001.1"/>
</dbReference>
<organism evidence="6 7">
    <name type="scientific">Bittarella massiliensis</name>
    <name type="common">ex Durand et al. 2017</name>
    <dbReference type="NCBI Taxonomy" id="1720313"/>
    <lineage>
        <taxon>Bacteria</taxon>
        <taxon>Bacillati</taxon>
        <taxon>Bacillota</taxon>
        <taxon>Clostridia</taxon>
        <taxon>Eubacteriales</taxon>
        <taxon>Oscillospiraceae</taxon>
        <taxon>Bittarella (ex Durand et al. 2017)</taxon>
    </lineage>
</organism>
<dbReference type="AlphaFoldDB" id="A0AAQ1MC86"/>
<dbReference type="EC" id="3.1.1.96" evidence="4"/>
<evidence type="ECO:0000313" key="7">
    <source>
        <dbReference type="Proteomes" id="UP000184089"/>
    </source>
</evidence>
<dbReference type="PANTHER" id="PTHR10472:SF5">
    <property type="entry name" value="D-AMINOACYL-TRNA DEACYLASE 1"/>
    <property type="match status" value="1"/>
</dbReference>
<dbReference type="NCBIfam" id="TIGR00256">
    <property type="entry name" value="D-aminoacyl-tRNA deacylase"/>
    <property type="match status" value="1"/>
</dbReference>
<evidence type="ECO:0000313" key="5">
    <source>
        <dbReference type="EMBL" id="MZL68406.1"/>
    </source>
</evidence>
<dbReference type="GO" id="GO:0000049">
    <property type="term" value="F:tRNA binding"/>
    <property type="evidence" value="ECO:0007669"/>
    <property type="project" value="UniProtKB-UniRule"/>
</dbReference>
<comment type="domain">
    <text evidence="4">A Gly-cisPro motif from one monomer fits into the active site of the other monomer to allow specific chiral rejection of L-amino acids.</text>
</comment>
<protein>
    <recommendedName>
        <fullName evidence="4">D-aminoacyl-tRNA deacylase</fullName>
        <shortName evidence="4">DTD</shortName>
        <ecNumber evidence="4">3.1.1.96</ecNumber>
    </recommendedName>
    <alternativeName>
        <fullName evidence="4">Gly-tRNA(Ala) deacylase</fullName>
        <ecNumber evidence="4">3.1.1.-</ecNumber>
    </alternativeName>
</protein>
<dbReference type="InterPro" id="IPR003732">
    <property type="entry name" value="Daa-tRNA_deacyls_DTD"/>
</dbReference>
<dbReference type="EC" id="3.1.1.-" evidence="4"/>
<keyword evidence="4" id="KW-0694">RNA-binding</keyword>
<dbReference type="GO" id="GO:0106026">
    <property type="term" value="F:Gly-tRNA(Ala) deacylase activity"/>
    <property type="evidence" value="ECO:0007669"/>
    <property type="project" value="UniProtKB-UniRule"/>
</dbReference>
<proteinExistence type="inferred from homology"/>
<reference evidence="6" key="2">
    <citation type="submission" date="2016-11" db="EMBL/GenBank/DDBJ databases">
        <authorList>
            <person name="Varghese N."/>
            <person name="Submissions S."/>
        </authorList>
    </citation>
    <scope>NUCLEOTIDE SEQUENCE</scope>
    <source>
        <strain evidence="6">DSM 4029</strain>
    </source>
</reference>
<accession>A0AAQ1MC86</accession>
<dbReference type="PANTHER" id="PTHR10472">
    <property type="entry name" value="D-TYROSYL-TRNA TYR DEACYLASE"/>
    <property type="match status" value="1"/>
</dbReference>
<evidence type="ECO:0000256" key="1">
    <source>
        <dbReference type="ARBA" id="ARBA00009673"/>
    </source>
</evidence>
<comment type="catalytic activity">
    <reaction evidence="4">
        <text>a D-aminoacyl-tRNA + H2O = a tRNA + a D-alpha-amino acid + H(+)</text>
        <dbReference type="Rhea" id="RHEA:13953"/>
        <dbReference type="Rhea" id="RHEA-COMP:10123"/>
        <dbReference type="Rhea" id="RHEA-COMP:10124"/>
        <dbReference type="ChEBI" id="CHEBI:15377"/>
        <dbReference type="ChEBI" id="CHEBI:15378"/>
        <dbReference type="ChEBI" id="CHEBI:59871"/>
        <dbReference type="ChEBI" id="CHEBI:78442"/>
        <dbReference type="ChEBI" id="CHEBI:79333"/>
        <dbReference type="EC" id="3.1.1.96"/>
    </reaction>
</comment>
<keyword evidence="4" id="KW-0963">Cytoplasm</keyword>
<reference evidence="7" key="1">
    <citation type="submission" date="2016-11" db="EMBL/GenBank/DDBJ databases">
        <authorList>
            <person name="Jaros S."/>
            <person name="Januszkiewicz K."/>
            <person name="Wedrychowicz H."/>
        </authorList>
    </citation>
    <scope>NUCLEOTIDE SEQUENCE [LARGE SCALE GENOMIC DNA]</scope>
    <source>
        <strain evidence="7">DSM 4029</strain>
    </source>
</reference>
<keyword evidence="3 4" id="KW-0378">Hydrolase</keyword>
<comment type="function">
    <text evidence="4">An aminoacyl-tRNA editing enzyme that deacylates mischarged D-aminoacyl-tRNAs. Also deacylates mischarged glycyl-tRNA(Ala), protecting cells against glycine mischarging by AlaRS. Acts via tRNA-based rather than protein-based catalysis; rejects L-amino acids rather than detecting D-amino acids in the active site. By recycling D-aminoacyl-tRNA to D-amino acids and free tRNA molecules, this enzyme counteracts the toxicity associated with the formation of D-aminoacyl-tRNA entities in vivo and helps enforce protein L-homochirality.</text>
</comment>
<dbReference type="Proteomes" id="UP000184089">
    <property type="component" value="Unassembled WGS sequence"/>
</dbReference>
<comment type="subcellular location">
    <subcellularLocation>
        <location evidence="4">Cytoplasm</location>
    </subcellularLocation>
</comment>
<evidence type="ECO:0000313" key="8">
    <source>
        <dbReference type="Proteomes" id="UP000474718"/>
    </source>
</evidence>
<comment type="caution">
    <text evidence="6">The sequence shown here is derived from an EMBL/GenBank/DDBJ whole genome shotgun (WGS) entry which is preliminary data.</text>
</comment>
<gene>
    <name evidence="4" type="primary">dtd</name>
    <name evidence="5" type="ORF">GT747_01275</name>
    <name evidence="6" type="ORF">SAMN05444424_0997</name>
</gene>
<evidence type="ECO:0000256" key="4">
    <source>
        <dbReference type="HAMAP-Rule" id="MF_00518"/>
    </source>
</evidence>
<dbReference type="SUPFAM" id="SSF69500">
    <property type="entry name" value="DTD-like"/>
    <property type="match status" value="1"/>
</dbReference>
<dbReference type="Gene3D" id="3.50.80.10">
    <property type="entry name" value="D-tyrosyl-tRNA(Tyr) deacylase"/>
    <property type="match status" value="1"/>
</dbReference>